<accession>A0A176VH51</accession>
<keyword evidence="2" id="KW-1185">Reference proteome</keyword>
<reference evidence="1" key="1">
    <citation type="submission" date="2016-03" db="EMBL/GenBank/DDBJ databases">
        <title>Mechanisms controlling the formation of the plant cell surface in tip-growing cells are functionally conserved among land plants.</title>
        <authorList>
            <person name="Honkanen S."/>
            <person name="Jones V.A."/>
            <person name="Morieri G."/>
            <person name="Champion C."/>
            <person name="Hetherington A.J."/>
            <person name="Kelly S."/>
            <person name="Saint-Marcoux D."/>
            <person name="Proust H."/>
            <person name="Prescott H."/>
            <person name="Dolan L."/>
        </authorList>
    </citation>
    <scope>NUCLEOTIDE SEQUENCE [LARGE SCALE GENOMIC DNA]</scope>
    <source>
        <tissue evidence="1">Whole gametophyte</tissue>
    </source>
</reference>
<gene>
    <name evidence="1" type="ORF">AXG93_3960s1250</name>
</gene>
<dbReference type="AlphaFoldDB" id="A0A176VH51"/>
<sequence>MFAQQAKGRKGAADLFGFLKVQSNCLALGPSRLNHSAGISTGDQAEDDGYSTCPRLHMKWSVLVPTSKGTHLKSNALVITPAVMISGHLSAAAAPPPTRACRSNCKKVGTLRQMKVIDSTPRTALIERLLKEFHCGAVKNRKPVKVARRGGADEEEEWGGVSESRPAVLSQIGSDHGRAVKDPGSDNSCRFSLSLEGGGWGWGGHVRAARGAGLGLAGCPDASSCPSDSELHLIVLGPPPRACVRAFGARLGFACWLGWACLVSGGARVGLGLGPRGLGLGLGVGLDWIGVDA</sequence>
<dbReference type="Proteomes" id="UP000077202">
    <property type="component" value="Unassembled WGS sequence"/>
</dbReference>
<evidence type="ECO:0000313" key="1">
    <source>
        <dbReference type="EMBL" id="OAE20234.1"/>
    </source>
</evidence>
<dbReference type="EMBL" id="LVLJ01003657">
    <property type="protein sequence ID" value="OAE20234.1"/>
    <property type="molecule type" value="Genomic_DNA"/>
</dbReference>
<organism evidence="1 2">
    <name type="scientific">Marchantia polymorpha subsp. ruderalis</name>
    <dbReference type="NCBI Taxonomy" id="1480154"/>
    <lineage>
        <taxon>Eukaryota</taxon>
        <taxon>Viridiplantae</taxon>
        <taxon>Streptophyta</taxon>
        <taxon>Embryophyta</taxon>
        <taxon>Marchantiophyta</taxon>
        <taxon>Marchantiopsida</taxon>
        <taxon>Marchantiidae</taxon>
        <taxon>Marchantiales</taxon>
        <taxon>Marchantiaceae</taxon>
        <taxon>Marchantia</taxon>
    </lineage>
</organism>
<protein>
    <submittedName>
        <fullName evidence="1">Uncharacterized protein</fullName>
    </submittedName>
</protein>
<name>A0A176VH51_MARPO</name>
<proteinExistence type="predicted"/>
<evidence type="ECO:0000313" key="2">
    <source>
        <dbReference type="Proteomes" id="UP000077202"/>
    </source>
</evidence>
<comment type="caution">
    <text evidence="1">The sequence shown here is derived from an EMBL/GenBank/DDBJ whole genome shotgun (WGS) entry which is preliminary data.</text>
</comment>